<accession>A0A4P9XSB2</accession>
<dbReference type="EMBL" id="KZ992548">
    <property type="protein sequence ID" value="RKP09024.1"/>
    <property type="molecule type" value="Genomic_DNA"/>
</dbReference>
<organism evidence="2 3">
    <name type="scientific">Thamnocephalis sphaerospora</name>
    <dbReference type="NCBI Taxonomy" id="78915"/>
    <lineage>
        <taxon>Eukaryota</taxon>
        <taxon>Fungi</taxon>
        <taxon>Fungi incertae sedis</taxon>
        <taxon>Zoopagomycota</taxon>
        <taxon>Zoopagomycotina</taxon>
        <taxon>Zoopagomycetes</taxon>
        <taxon>Zoopagales</taxon>
        <taxon>Sigmoideomycetaceae</taxon>
        <taxon>Thamnocephalis</taxon>
    </lineage>
</organism>
<sequence>MNRIPNEVLDLIITLEDDDAALVVLSCTSRWLRSRVAFQQELWRRRYARHFPHNDKSEMCWLSLHIRTQRAIELRAGHGAGGLAGPCQKVQLDWFNIYCQRRAIEYRWRNGKYVMLRSSSVSEARPRGARLQSIPFAFSGDPPENATVASQRLQPSQERPTWALERLRWRGISTRHAVIEHYLHSDHYLAIVIRHLKKESAVANSSSLYVWHFSALHRSPRIIATDGRNLRAVEVYNHWLIGQYSLSAEAKQTATVVYDLARNTRCADILGEKSDYCVQSTTADGVRIVCTDYALDGDLVTITYKLWQIVPDRAAPFQCQATGKTKMYRGVTGPRRVDNNRFFLWTNSGGAKVHNLVLLEICDRPTGTLLKEKWSARLEIWEPWSIVAHNLLCVMQEKAIVFLSLHDGSVVRDIPSRILNCWSASGLYPVRSQWAKMTPRTKWHDPQWDPALNLRGMIRVASSPTALFFTDDTSLELYEALLAGNSSKIVCNSSNVFTIIDYTADLPIRSASSARPTLVRSRRLGQDPRLPLTRSRRLGQEPPASPKRPHFKIGHTLARLAAKLL</sequence>
<dbReference type="Proteomes" id="UP000271241">
    <property type="component" value="Unassembled WGS sequence"/>
</dbReference>
<evidence type="ECO:0000256" key="1">
    <source>
        <dbReference type="SAM" id="MobiDB-lite"/>
    </source>
</evidence>
<evidence type="ECO:0008006" key="4">
    <source>
        <dbReference type="Google" id="ProtNLM"/>
    </source>
</evidence>
<dbReference type="InterPro" id="IPR036047">
    <property type="entry name" value="F-box-like_dom_sf"/>
</dbReference>
<evidence type="ECO:0000313" key="2">
    <source>
        <dbReference type="EMBL" id="RKP09024.1"/>
    </source>
</evidence>
<evidence type="ECO:0000313" key="3">
    <source>
        <dbReference type="Proteomes" id="UP000271241"/>
    </source>
</evidence>
<name>A0A4P9XSB2_9FUNG</name>
<feature type="region of interest" description="Disordered" evidence="1">
    <location>
        <begin position="520"/>
        <end position="550"/>
    </location>
</feature>
<protein>
    <recommendedName>
        <fullName evidence="4">F-box domain-containing protein</fullName>
    </recommendedName>
</protein>
<dbReference type="AlphaFoldDB" id="A0A4P9XSB2"/>
<proteinExistence type="predicted"/>
<keyword evidence="3" id="KW-1185">Reference proteome</keyword>
<reference evidence="3" key="1">
    <citation type="journal article" date="2018" name="Nat. Microbiol.">
        <title>Leveraging single-cell genomics to expand the fungal tree of life.</title>
        <authorList>
            <person name="Ahrendt S.R."/>
            <person name="Quandt C.A."/>
            <person name="Ciobanu D."/>
            <person name="Clum A."/>
            <person name="Salamov A."/>
            <person name="Andreopoulos B."/>
            <person name="Cheng J.F."/>
            <person name="Woyke T."/>
            <person name="Pelin A."/>
            <person name="Henrissat B."/>
            <person name="Reynolds N.K."/>
            <person name="Benny G.L."/>
            <person name="Smith M.E."/>
            <person name="James T.Y."/>
            <person name="Grigoriev I.V."/>
        </authorList>
    </citation>
    <scope>NUCLEOTIDE SEQUENCE [LARGE SCALE GENOMIC DNA]</scope>
    <source>
        <strain evidence="3">RSA 1356</strain>
    </source>
</reference>
<dbReference type="SUPFAM" id="SSF81383">
    <property type="entry name" value="F-box domain"/>
    <property type="match status" value="1"/>
</dbReference>
<gene>
    <name evidence="2" type="ORF">THASP1DRAFT_29175</name>
</gene>